<proteinExistence type="predicted"/>
<evidence type="ECO:0000313" key="2">
    <source>
        <dbReference type="Proteomes" id="UP001202328"/>
    </source>
</evidence>
<comment type="caution">
    <text evidence="1">The sequence shown here is derived from an EMBL/GenBank/DDBJ whole genome shotgun (WGS) entry which is preliminary data.</text>
</comment>
<dbReference type="PANTHER" id="PTHR42773">
    <property type="entry name" value="METALLO-BETA-LACTAMASE-RELATED"/>
    <property type="match status" value="1"/>
</dbReference>
<dbReference type="AlphaFoldDB" id="A0AAD4T5C6"/>
<dbReference type="InterPro" id="IPR036866">
    <property type="entry name" value="RibonucZ/Hydroxyglut_hydro"/>
</dbReference>
<name>A0AAD4T5C6_9MAGN</name>
<protein>
    <submittedName>
        <fullName evidence="1">Uncharacterized protein</fullName>
    </submittedName>
</protein>
<dbReference type="PANTHER" id="PTHR42773:SF1">
    <property type="entry name" value="METALLO-BETA-LACTAMASE FAMILY PROTEIN"/>
    <property type="match status" value="1"/>
</dbReference>
<accession>A0AAD4T5C6</accession>
<reference evidence="1" key="1">
    <citation type="submission" date="2022-04" db="EMBL/GenBank/DDBJ databases">
        <title>A functionally conserved STORR gene fusion in Papaver species that diverged 16.8 million years ago.</title>
        <authorList>
            <person name="Catania T."/>
        </authorList>
    </citation>
    <scope>NUCLEOTIDE SEQUENCE</scope>
    <source>
        <strain evidence="1">S-188037</strain>
    </source>
</reference>
<evidence type="ECO:0000313" key="1">
    <source>
        <dbReference type="EMBL" id="KAI3938248.1"/>
    </source>
</evidence>
<keyword evidence="2" id="KW-1185">Reference proteome</keyword>
<dbReference type="SUPFAM" id="SSF56281">
    <property type="entry name" value="Metallo-hydrolase/oxidoreductase"/>
    <property type="match status" value="1"/>
</dbReference>
<organism evidence="1 2">
    <name type="scientific">Papaver atlanticum</name>
    <dbReference type="NCBI Taxonomy" id="357466"/>
    <lineage>
        <taxon>Eukaryota</taxon>
        <taxon>Viridiplantae</taxon>
        <taxon>Streptophyta</taxon>
        <taxon>Embryophyta</taxon>
        <taxon>Tracheophyta</taxon>
        <taxon>Spermatophyta</taxon>
        <taxon>Magnoliopsida</taxon>
        <taxon>Ranunculales</taxon>
        <taxon>Papaveraceae</taxon>
        <taxon>Papaveroideae</taxon>
        <taxon>Papaver</taxon>
    </lineage>
</organism>
<dbReference type="EMBL" id="JAJJMB010005553">
    <property type="protein sequence ID" value="KAI3938248.1"/>
    <property type="molecule type" value="Genomic_DNA"/>
</dbReference>
<sequence>MLSSCGVLLEKLYWSQGVYHCGYHSEASYGATSYFITHPDGNILVDRDDVADHKKWSNRLGCHRVLHSQDKARVFVYGCVSLFYKPLKVIFTGDHFGKEQSELSIWVQYNHYSAPGPCGIIPTNKQYYLSGNGDIYWSLLLY</sequence>
<dbReference type="Proteomes" id="UP001202328">
    <property type="component" value="Unassembled WGS sequence"/>
</dbReference>
<gene>
    <name evidence="1" type="ORF">MKW98_031196</name>
</gene>